<gene>
    <name evidence="4" type="ORF">GCM10009825_22230</name>
</gene>
<keyword evidence="2" id="KW-0812">Transmembrane</keyword>
<dbReference type="Pfam" id="PF07250">
    <property type="entry name" value="Glyoxal_oxid_N"/>
    <property type="match status" value="1"/>
</dbReference>
<dbReference type="InterPro" id="IPR037293">
    <property type="entry name" value="Gal_Oxidase_central_sf"/>
</dbReference>
<comment type="caution">
    <text evidence="4">The sequence shown here is derived from an EMBL/GenBank/DDBJ whole genome shotgun (WGS) entry which is preliminary data.</text>
</comment>
<dbReference type="PROSITE" id="PS50022">
    <property type="entry name" value="FA58C_3"/>
    <property type="match status" value="2"/>
</dbReference>
<dbReference type="Proteomes" id="UP001500102">
    <property type="component" value="Unassembled WGS sequence"/>
</dbReference>
<feature type="domain" description="F5/8 type C" evidence="3">
    <location>
        <begin position="222"/>
        <end position="382"/>
    </location>
</feature>
<keyword evidence="5" id="KW-1185">Reference proteome</keyword>
<dbReference type="Gene3D" id="2.60.120.260">
    <property type="entry name" value="Galactose-binding domain-like"/>
    <property type="match status" value="2"/>
</dbReference>
<evidence type="ECO:0000256" key="1">
    <source>
        <dbReference type="ARBA" id="ARBA00022729"/>
    </source>
</evidence>
<dbReference type="Gene3D" id="2.60.40.10">
    <property type="entry name" value="Immunoglobulins"/>
    <property type="match status" value="1"/>
</dbReference>
<dbReference type="InterPro" id="IPR009880">
    <property type="entry name" value="Glyoxal_oxidase_N"/>
</dbReference>
<keyword evidence="2" id="KW-1133">Transmembrane helix</keyword>
<name>A0ABP5KSI8_9MICC</name>
<dbReference type="InterPro" id="IPR015202">
    <property type="entry name" value="GO-like_E_set"/>
</dbReference>
<dbReference type="InterPro" id="IPR011043">
    <property type="entry name" value="Gal_Oxase/kelch_b-propeller"/>
</dbReference>
<dbReference type="SMART" id="SM00231">
    <property type="entry name" value="FA58C"/>
    <property type="match status" value="2"/>
</dbReference>
<dbReference type="SUPFAM" id="SSF49785">
    <property type="entry name" value="Galactose-binding domain-like"/>
    <property type="match status" value="2"/>
</dbReference>
<reference evidence="5" key="1">
    <citation type="journal article" date="2019" name="Int. J. Syst. Evol. Microbiol.">
        <title>The Global Catalogue of Microorganisms (GCM) 10K type strain sequencing project: providing services to taxonomists for standard genome sequencing and annotation.</title>
        <authorList>
            <consortium name="The Broad Institute Genomics Platform"/>
            <consortium name="The Broad Institute Genome Sequencing Center for Infectious Disease"/>
            <person name="Wu L."/>
            <person name="Ma J."/>
        </authorList>
    </citation>
    <scope>NUCLEOTIDE SEQUENCE [LARGE SCALE GENOMIC DNA]</scope>
    <source>
        <strain evidence="5">JCM 15921</strain>
    </source>
</reference>
<dbReference type="Gene3D" id="2.130.10.80">
    <property type="entry name" value="Galactose oxidase/kelch, beta-propeller"/>
    <property type="match status" value="1"/>
</dbReference>
<proteinExistence type="predicted"/>
<dbReference type="Pfam" id="PF09118">
    <property type="entry name" value="GO-like_E_set"/>
    <property type="match status" value="1"/>
</dbReference>
<dbReference type="SMART" id="SM00612">
    <property type="entry name" value="Kelch"/>
    <property type="match status" value="2"/>
</dbReference>
<dbReference type="Pfam" id="PF07646">
    <property type="entry name" value="Kelch_2"/>
    <property type="match status" value="1"/>
</dbReference>
<sequence>MIRPRRRLSIPRVLREHIRRLFLVLVGSVLMMAFVALALHVPAGTTGSHLHSAGLLATAATPDSSTDLAGTHIHNAVLPTAALAAAPAPLPRTGWTATASDEEVLGENGKASNVLDGSAATIWHSRWSPAPSAPLPHTITIDTKATQSISGLRYLPRSDLPNGRVGSFEIAVSTNGTTWSAPVARGTWPDTATEKAVTFTAVSARYLRLTAATEAGNRGPWSSAAEINLVGGQSTPPTGVLPRDGWTASASDEEVLRENDRASNVLDGSTATIWHSRWSPTPSAPLPHAITIDTKATQNISGLRYLPRSDLANGRVGNYSIGVSSNGITWSTVATGTWPDTAAEKTVTFTAVSARYVRLTAITEAGNRGPWSSAAEINLLGPSLGSWGPTISFPIVPVAAAILPGNRLLTWSAYSPTAYGGSKGYTQTSILDLTTGAVSNDQQVANTGHDMFCPGVSLLPDGRILISGGSNSSKTTLYDPVTNAWTPGPDMNIARGYQSNVTTSTGEVFTIGGSWSGGTGNKNGEVWSASGGWRTLPNVLADNILTADPQGIFRSDNHAWLFAAPDGRVFQAGPSRQMNWISTSGAGSITSAGLRSDSPDAMNGDAVMYDIGKILTVGGATAYENAPATAAAYTIDINKRVIASRTGDMAVSRSFANGVGLPDGQVLVVGGQATPVAFTDTDARMTPEIWNPATGQWTTLAPMSNPRTYHSVALLLPDARVFVGGGGLCGSCTTNHMDGEIFTPPYLLNADGSARTRPKIVAAPTTAAAGSTIAVTTGAPTTKFSLMRMSTVTHTVNTDQRRIPMTATAVSGNTASLTLPADRGVLVPGTYMLFAMDSYGVPSVAATIRIS</sequence>
<accession>A0ABP5KSI8</accession>
<feature type="transmembrane region" description="Helical" evidence="2">
    <location>
        <begin position="21"/>
        <end position="41"/>
    </location>
</feature>
<evidence type="ECO:0000256" key="2">
    <source>
        <dbReference type="SAM" id="Phobius"/>
    </source>
</evidence>
<evidence type="ECO:0000259" key="3">
    <source>
        <dbReference type="PROSITE" id="PS50022"/>
    </source>
</evidence>
<dbReference type="SUPFAM" id="SSF81296">
    <property type="entry name" value="E set domains"/>
    <property type="match status" value="1"/>
</dbReference>
<dbReference type="PANTHER" id="PTHR32208:SF68">
    <property type="entry name" value="GALACTOSE OXIDASE"/>
    <property type="match status" value="1"/>
</dbReference>
<dbReference type="InterPro" id="IPR006652">
    <property type="entry name" value="Kelch_1"/>
</dbReference>
<dbReference type="InterPro" id="IPR011498">
    <property type="entry name" value="Kelch_2"/>
</dbReference>
<organism evidence="4 5">
    <name type="scientific">Arthrobacter humicola</name>
    <dbReference type="NCBI Taxonomy" id="409291"/>
    <lineage>
        <taxon>Bacteria</taxon>
        <taxon>Bacillati</taxon>
        <taxon>Actinomycetota</taxon>
        <taxon>Actinomycetes</taxon>
        <taxon>Micrococcales</taxon>
        <taxon>Micrococcaceae</taxon>
        <taxon>Arthrobacter</taxon>
    </lineage>
</organism>
<dbReference type="InterPro" id="IPR000421">
    <property type="entry name" value="FA58C"/>
</dbReference>
<evidence type="ECO:0000313" key="5">
    <source>
        <dbReference type="Proteomes" id="UP001500102"/>
    </source>
</evidence>
<feature type="domain" description="F5/8 type C" evidence="3">
    <location>
        <begin position="76"/>
        <end position="213"/>
    </location>
</feature>
<dbReference type="Pfam" id="PF00754">
    <property type="entry name" value="F5_F8_type_C"/>
    <property type="match status" value="2"/>
</dbReference>
<dbReference type="InterPro" id="IPR014756">
    <property type="entry name" value="Ig_E-set"/>
</dbReference>
<dbReference type="InterPro" id="IPR008979">
    <property type="entry name" value="Galactose-bd-like_sf"/>
</dbReference>
<dbReference type="PANTHER" id="PTHR32208">
    <property type="entry name" value="SECRETED PROTEIN-RELATED"/>
    <property type="match status" value="1"/>
</dbReference>
<dbReference type="InterPro" id="IPR013783">
    <property type="entry name" value="Ig-like_fold"/>
</dbReference>
<keyword evidence="2" id="KW-0472">Membrane</keyword>
<evidence type="ECO:0000313" key="4">
    <source>
        <dbReference type="EMBL" id="GAA2136730.1"/>
    </source>
</evidence>
<dbReference type="SUPFAM" id="SSF50965">
    <property type="entry name" value="Galactose oxidase, central domain"/>
    <property type="match status" value="1"/>
</dbReference>
<dbReference type="CDD" id="cd02851">
    <property type="entry name" value="E_set_GO_C"/>
    <property type="match status" value="1"/>
</dbReference>
<dbReference type="EMBL" id="BAAAQB010000030">
    <property type="protein sequence ID" value="GAA2136730.1"/>
    <property type="molecule type" value="Genomic_DNA"/>
</dbReference>
<protein>
    <recommendedName>
        <fullName evidence="3">F5/8 type C domain-containing protein</fullName>
    </recommendedName>
</protein>
<keyword evidence="1" id="KW-0732">Signal</keyword>